<sequence>MVQVFKYGRSSVVIDDPLDGLVRGDQSGTFDQRCTLPAGSVALNAALSNNGRMPVAGNTAGFSVVQTVVLTIGVVLFGLGGFLAARGGTQTLVIGLVIGAIGLLMAGVALYSASKRRGRLRILGKAWGNGWLRFAPARVGGVWITRVSTHNDNGERMNTERRYYYKAMVQAYPTDGTEPFTFRTSEFNAPANWEGRPYNLHMADGPMDVLEPEFTNGWTICRYIAGQPETATISTDLSAKQVKAALEVSQIH</sequence>
<evidence type="ECO:0000313" key="3">
    <source>
        <dbReference type="Proteomes" id="UP001146469"/>
    </source>
</evidence>
<evidence type="ECO:0000256" key="1">
    <source>
        <dbReference type="SAM" id="Phobius"/>
    </source>
</evidence>
<dbReference type="Proteomes" id="UP001146469">
    <property type="component" value="Unassembled WGS sequence"/>
</dbReference>
<keyword evidence="1" id="KW-0812">Transmembrane</keyword>
<name>A0A9X3RFY1_9CORY</name>
<keyword evidence="1" id="KW-1133">Transmembrane helix</keyword>
<comment type="caution">
    <text evidence="2">The sequence shown here is derived from an EMBL/GenBank/DDBJ whole genome shotgun (WGS) entry which is preliminary data.</text>
</comment>
<accession>A0A9X3RFY1</accession>
<reference evidence="2" key="1">
    <citation type="submission" date="2022-02" db="EMBL/GenBank/DDBJ databases">
        <title>Corynebacterium sp. from urogenital microbiome.</title>
        <authorList>
            <person name="Cappelli E.A."/>
            <person name="Ribeiro T.G."/>
            <person name="Peixe L."/>
        </authorList>
    </citation>
    <scope>NUCLEOTIDE SEQUENCE</scope>
    <source>
        <strain evidence="2">C8Ua_174</strain>
    </source>
</reference>
<proteinExistence type="predicted"/>
<keyword evidence="1" id="KW-0472">Membrane</keyword>
<gene>
    <name evidence="2" type="ORF">L8V00_02365</name>
</gene>
<evidence type="ECO:0000313" key="2">
    <source>
        <dbReference type="EMBL" id="MCZ9289056.1"/>
    </source>
</evidence>
<organism evidence="2 3">
    <name type="scientific">Corynebacterium evansiae</name>
    <dbReference type="NCBI Taxonomy" id="2913499"/>
    <lineage>
        <taxon>Bacteria</taxon>
        <taxon>Bacillati</taxon>
        <taxon>Actinomycetota</taxon>
        <taxon>Actinomycetes</taxon>
        <taxon>Mycobacteriales</taxon>
        <taxon>Corynebacteriaceae</taxon>
        <taxon>Corynebacterium</taxon>
    </lineage>
</organism>
<keyword evidence="3" id="KW-1185">Reference proteome</keyword>
<protein>
    <submittedName>
        <fullName evidence="2">Uncharacterized protein</fullName>
    </submittedName>
</protein>
<feature type="transmembrane region" description="Helical" evidence="1">
    <location>
        <begin position="91"/>
        <end position="111"/>
    </location>
</feature>
<dbReference type="RefSeq" id="WP_070487490.1">
    <property type="nucleotide sequence ID" value="NZ_JAKMUT010000002.1"/>
</dbReference>
<feature type="transmembrane region" description="Helical" evidence="1">
    <location>
        <begin position="62"/>
        <end position="85"/>
    </location>
</feature>
<dbReference type="AlphaFoldDB" id="A0A9X3RFY1"/>
<dbReference type="EMBL" id="JAKMUT010000002">
    <property type="protein sequence ID" value="MCZ9289056.1"/>
    <property type="molecule type" value="Genomic_DNA"/>
</dbReference>